<organism evidence="2 3">
    <name type="scientific">Parasphingorhabdus litoris</name>
    <dbReference type="NCBI Taxonomy" id="394733"/>
    <lineage>
        <taxon>Bacteria</taxon>
        <taxon>Pseudomonadati</taxon>
        <taxon>Pseudomonadota</taxon>
        <taxon>Alphaproteobacteria</taxon>
        <taxon>Sphingomonadales</taxon>
        <taxon>Sphingomonadaceae</taxon>
        <taxon>Parasphingorhabdus</taxon>
    </lineage>
</organism>
<dbReference type="EMBL" id="BAAAEM010000002">
    <property type="protein sequence ID" value="GAA0464630.1"/>
    <property type="molecule type" value="Genomic_DNA"/>
</dbReference>
<accession>A0ABN1A0J6</accession>
<feature type="region of interest" description="Disordered" evidence="1">
    <location>
        <begin position="65"/>
        <end position="91"/>
    </location>
</feature>
<dbReference type="RefSeq" id="WP_229954300.1">
    <property type="nucleotide sequence ID" value="NZ_BAAAEM010000002.1"/>
</dbReference>
<name>A0ABN1A0J6_9SPHN</name>
<keyword evidence="3" id="KW-1185">Reference proteome</keyword>
<comment type="caution">
    <text evidence="2">The sequence shown here is derived from an EMBL/GenBank/DDBJ whole genome shotgun (WGS) entry which is preliminary data.</text>
</comment>
<proteinExistence type="predicted"/>
<feature type="compositionally biased region" description="Polar residues" evidence="1">
    <location>
        <begin position="82"/>
        <end position="91"/>
    </location>
</feature>
<reference evidence="2 3" key="1">
    <citation type="journal article" date="2019" name="Int. J. Syst. Evol. Microbiol.">
        <title>The Global Catalogue of Microorganisms (GCM) 10K type strain sequencing project: providing services to taxonomists for standard genome sequencing and annotation.</title>
        <authorList>
            <consortium name="The Broad Institute Genomics Platform"/>
            <consortium name="The Broad Institute Genome Sequencing Center for Infectious Disease"/>
            <person name="Wu L."/>
            <person name="Ma J."/>
        </authorList>
    </citation>
    <scope>NUCLEOTIDE SEQUENCE [LARGE SCALE GENOMIC DNA]</scope>
    <source>
        <strain evidence="2 3">JCM 14162</strain>
    </source>
</reference>
<sequence>MSLLRNVATAIVGNEARKRGRGNGLIGLGLGMVAARIATRSLPGALLVGGAMVAKALYDRSKEEQEELPASDQIIEIEGTPAPTQNAKAET</sequence>
<evidence type="ECO:0000313" key="3">
    <source>
        <dbReference type="Proteomes" id="UP001500713"/>
    </source>
</evidence>
<gene>
    <name evidence="2" type="ORF">GCM10009096_01390</name>
</gene>
<evidence type="ECO:0000313" key="2">
    <source>
        <dbReference type="EMBL" id="GAA0464630.1"/>
    </source>
</evidence>
<dbReference type="Proteomes" id="UP001500713">
    <property type="component" value="Unassembled WGS sequence"/>
</dbReference>
<protein>
    <recommendedName>
        <fullName evidence="4">DUF2892 domain-containing protein</fullName>
    </recommendedName>
</protein>
<evidence type="ECO:0008006" key="4">
    <source>
        <dbReference type="Google" id="ProtNLM"/>
    </source>
</evidence>
<evidence type="ECO:0000256" key="1">
    <source>
        <dbReference type="SAM" id="MobiDB-lite"/>
    </source>
</evidence>